<name>A0A4C1VIM8_EUMVA</name>
<evidence type="ECO:0000313" key="3">
    <source>
        <dbReference type="Proteomes" id="UP000299102"/>
    </source>
</evidence>
<protein>
    <recommendedName>
        <fullName evidence="4">BESS domain-containing protein</fullName>
    </recommendedName>
</protein>
<evidence type="ECO:0000256" key="1">
    <source>
        <dbReference type="SAM" id="MobiDB-lite"/>
    </source>
</evidence>
<feature type="compositionally biased region" description="Basic and acidic residues" evidence="1">
    <location>
        <begin position="7"/>
        <end position="17"/>
    </location>
</feature>
<gene>
    <name evidence="2" type="ORF">EVAR_36324_1</name>
</gene>
<organism evidence="2 3">
    <name type="scientific">Eumeta variegata</name>
    <name type="common">Bagworm moth</name>
    <name type="synonym">Eumeta japonica</name>
    <dbReference type="NCBI Taxonomy" id="151549"/>
    <lineage>
        <taxon>Eukaryota</taxon>
        <taxon>Metazoa</taxon>
        <taxon>Ecdysozoa</taxon>
        <taxon>Arthropoda</taxon>
        <taxon>Hexapoda</taxon>
        <taxon>Insecta</taxon>
        <taxon>Pterygota</taxon>
        <taxon>Neoptera</taxon>
        <taxon>Endopterygota</taxon>
        <taxon>Lepidoptera</taxon>
        <taxon>Glossata</taxon>
        <taxon>Ditrysia</taxon>
        <taxon>Tineoidea</taxon>
        <taxon>Psychidae</taxon>
        <taxon>Oiketicinae</taxon>
        <taxon>Eumeta</taxon>
    </lineage>
</organism>
<proteinExistence type="predicted"/>
<comment type="caution">
    <text evidence="2">The sequence shown here is derived from an EMBL/GenBank/DDBJ whole genome shotgun (WGS) entry which is preliminary data.</text>
</comment>
<evidence type="ECO:0000313" key="2">
    <source>
        <dbReference type="EMBL" id="GBP38371.1"/>
    </source>
</evidence>
<evidence type="ECO:0008006" key="4">
    <source>
        <dbReference type="Google" id="ProtNLM"/>
    </source>
</evidence>
<accession>A0A4C1VIM8</accession>
<dbReference type="Proteomes" id="UP000299102">
    <property type="component" value="Unassembled WGS sequence"/>
</dbReference>
<feature type="region of interest" description="Disordered" evidence="1">
    <location>
        <begin position="1"/>
        <end position="67"/>
    </location>
</feature>
<dbReference type="EMBL" id="BGZK01000347">
    <property type="protein sequence ID" value="GBP38371.1"/>
    <property type="molecule type" value="Genomic_DNA"/>
</dbReference>
<dbReference type="AlphaFoldDB" id="A0A4C1VIM8"/>
<feature type="compositionally biased region" description="Low complexity" evidence="1">
    <location>
        <begin position="30"/>
        <end position="50"/>
    </location>
</feature>
<sequence>MLSAKNVRTEDETKPQPDLELPFQSPSQHPIRSSSQSVPSSSHAGPSSTPVYIRPNNPKKGSLDIDEAQNKIPQTLDTLNQVLKNKRNHTNEKNEDECELYAKLLAKRLRKYPESMQGTIMYQIDGLLLQNPYPVDRPSSAYSLHSSTTSSSENQVNVIEKTYWNATET</sequence>
<reference evidence="2 3" key="1">
    <citation type="journal article" date="2019" name="Commun. Biol.">
        <title>The bagworm genome reveals a unique fibroin gene that provides high tensile strength.</title>
        <authorList>
            <person name="Kono N."/>
            <person name="Nakamura H."/>
            <person name="Ohtoshi R."/>
            <person name="Tomita M."/>
            <person name="Numata K."/>
            <person name="Arakawa K."/>
        </authorList>
    </citation>
    <scope>NUCLEOTIDE SEQUENCE [LARGE SCALE GENOMIC DNA]</scope>
</reference>
<dbReference type="OrthoDB" id="8121269at2759"/>
<keyword evidence="3" id="KW-1185">Reference proteome</keyword>